<keyword evidence="2" id="KW-0472">Membrane</keyword>
<feature type="region of interest" description="Disordered" evidence="1">
    <location>
        <begin position="89"/>
        <end position="119"/>
    </location>
</feature>
<dbReference type="VEuPathDB" id="FungiDB:GGTG_02071"/>
<dbReference type="Proteomes" id="UP000006039">
    <property type="component" value="Unassembled WGS sequence"/>
</dbReference>
<feature type="region of interest" description="Disordered" evidence="1">
    <location>
        <begin position="216"/>
        <end position="276"/>
    </location>
</feature>
<evidence type="ECO:0000313" key="3">
    <source>
        <dbReference type="EMBL" id="EJT82097.1"/>
    </source>
</evidence>
<accession>J3NLC3</accession>
<keyword evidence="2" id="KW-1133">Transmembrane helix</keyword>
<feature type="compositionally biased region" description="Low complexity" evidence="1">
    <location>
        <begin position="102"/>
        <end position="113"/>
    </location>
</feature>
<feature type="compositionally biased region" description="Gly residues" evidence="1">
    <location>
        <begin position="219"/>
        <end position="239"/>
    </location>
</feature>
<dbReference type="OrthoDB" id="2142503at2759"/>
<evidence type="ECO:0000256" key="1">
    <source>
        <dbReference type="SAM" id="MobiDB-lite"/>
    </source>
</evidence>
<evidence type="ECO:0000313" key="4">
    <source>
        <dbReference type="EnsemblFungi" id="EJT82097"/>
    </source>
</evidence>
<dbReference type="EnsemblFungi" id="EJT82097">
    <property type="protein sequence ID" value="EJT82097"/>
    <property type="gene ID" value="GGTG_02071"/>
</dbReference>
<evidence type="ECO:0000313" key="5">
    <source>
        <dbReference type="Proteomes" id="UP000006039"/>
    </source>
</evidence>
<dbReference type="EMBL" id="GL385395">
    <property type="protein sequence ID" value="EJT82097.1"/>
    <property type="molecule type" value="Genomic_DNA"/>
</dbReference>
<sequence length="276" mass="28669">MSSGMSPKGLELAHVTLSSDKNLPKKKQLSIWPLDILFPQTEAATLKMARLPILFVLLAALASLAIAASPPTFCKCTCFKNSTIIPLGPGHEPPAAPPAPSPTTTSVTATTTPHPDGKDKRAEAAAAAAAPQAHMEDKRAASSSCSQCNRAFCLKYNLPICKGAEEKDVVTMCFARDSRKDRLIVWTFLLGTAGLLGWAAARRALEQREMRKRAAAAGLGRGAGDNVAEGGGGGGGGGNPRRSPTRRGGADAGGDYMFVVGDDRGEGSASGLRSGR</sequence>
<reference evidence="4" key="5">
    <citation type="submission" date="2018-04" db="UniProtKB">
        <authorList>
            <consortium name="EnsemblFungi"/>
        </authorList>
    </citation>
    <scope>IDENTIFICATION</scope>
    <source>
        <strain evidence="4">R3-111a-1</strain>
    </source>
</reference>
<reference evidence="3" key="2">
    <citation type="submission" date="2010-07" db="EMBL/GenBank/DDBJ databases">
        <authorList>
            <consortium name="The Broad Institute Genome Sequencing Platform"/>
            <consortium name="Broad Institute Genome Sequencing Center for Infectious Disease"/>
            <person name="Ma L.-J."/>
            <person name="Dead R."/>
            <person name="Young S."/>
            <person name="Zeng Q."/>
            <person name="Koehrsen M."/>
            <person name="Alvarado L."/>
            <person name="Berlin A."/>
            <person name="Chapman S.B."/>
            <person name="Chen Z."/>
            <person name="Freedman E."/>
            <person name="Gellesch M."/>
            <person name="Goldberg J."/>
            <person name="Griggs A."/>
            <person name="Gujja S."/>
            <person name="Heilman E.R."/>
            <person name="Heiman D."/>
            <person name="Hepburn T."/>
            <person name="Howarth C."/>
            <person name="Jen D."/>
            <person name="Larson L."/>
            <person name="Mehta T."/>
            <person name="Neiman D."/>
            <person name="Pearson M."/>
            <person name="Roberts A."/>
            <person name="Saif S."/>
            <person name="Shea T."/>
            <person name="Shenoy N."/>
            <person name="Sisk P."/>
            <person name="Stolte C."/>
            <person name="Sykes S."/>
            <person name="Walk T."/>
            <person name="White J."/>
            <person name="Yandava C."/>
            <person name="Haas B."/>
            <person name="Nusbaum C."/>
            <person name="Birren B."/>
        </authorList>
    </citation>
    <scope>NUCLEOTIDE SEQUENCE</scope>
    <source>
        <strain evidence="3">R3-111a-1</strain>
    </source>
</reference>
<keyword evidence="5" id="KW-1185">Reference proteome</keyword>
<reference evidence="4" key="4">
    <citation type="journal article" date="2015" name="G3 (Bethesda)">
        <title>Genome sequences of three phytopathogenic species of the Magnaporthaceae family of fungi.</title>
        <authorList>
            <person name="Okagaki L.H."/>
            <person name="Nunes C.C."/>
            <person name="Sailsbery J."/>
            <person name="Clay B."/>
            <person name="Brown D."/>
            <person name="John T."/>
            <person name="Oh Y."/>
            <person name="Young N."/>
            <person name="Fitzgerald M."/>
            <person name="Haas B.J."/>
            <person name="Zeng Q."/>
            <person name="Young S."/>
            <person name="Adiconis X."/>
            <person name="Fan L."/>
            <person name="Levin J.Z."/>
            <person name="Mitchell T.K."/>
            <person name="Okubara P.A."/>
            <person name="Farman M.L."/>
            <person name="Kohn L.M."/>
            <person name="Birren B."/>
            <person name="Ma L.-J."/>
            <person name="Dean R.A."/>
        </authorList>
    </citation>
    <scope>NUCLEOTIDE SEQUENCE</scope>
    <source>
        <strain evidence="4">R3-111a-1</strain>
    </source>
</reference>
<dbReference type="RefSeq" id="XP_009218106.1">
    <property type="nucleotide sequence ID" value="XM_009219842.1"/>
</dbReference>
<reference evidence="3" key="3">
    <citation type="submission" date="2010-09" db="EMBL/GenBank/DDBJ databases">
        <title>Annotation of Gaeumannomyces graminis var. tritici R3-111a-1.</title>
        <authorList>
            <consortium name="The Broad Institute Genome Sequencing Platform"/>
            <person name="Ma L.-J."/>
            <person name="Dead R."/>
            <person name="Young S.K."/>
            <person name="Zeng Q."/>
            <person name="Gargeya S."/>
            <person name="Fitzgerald M."/>
            <person name="Haas B."/>
            <person name="Abouelleil A."/>
            <person name="Alvarado L."/>
            <person name="Arachchi H.M."/>
            <person name="Berlin A."/>
            <person name="Brown A."/>
            <person name="Chapman S.B."/>
            <person name="Chen Z."/>
            <person name="Dunbar C."/>
            <person name="Freedman E."/>
            <person name="Gearin G."/>
            <person name="Gellesch M."/>
            <person name="Goldberg J."/>
            <person name="Griggs A."/>
            <person name="Gujja S."/>
            <person name="Heiman D."/>
            <person name="Howarth C."/>
            <person name="Larson L."/>
            <person name="Lui A."/>
            <person name="MacDonald P.J.P."/>
            <person name="Mehta T."/>
            <person name="Montmayeur A."/>
            <person name="Murphy C."/>
            <person name="Neiman D."/>
            <person name="Pearson M."/>
            <person name="Priest M."/>
            <person name="Roberts A."/>
            <person name="Saif S."/>
            <person name="Shea T."/>
            <person name="Shenoy N."/>
            <person name="Sisk P."/>
            <person name="Stolte C."/>
            <person name="Sykes S."/>
            <person name="Yandava C."/>
            <person name="Wortman J."/>
            <person name="Nusbaum C."/>
            <person name="Birren B."/>
        </authorList>
    </citation>
    <scope>NUCLEOTIDE SEQUENCE</scope>
    <source>
        <strain evidence="3">R3-111a-1</strain>
    </source>
</reference>
<dbReference type="PANTHER" id="PTHR36854">
    <property type="entry name" value="CHROMOSOME 9, WHOLE GENOME SHOTGUN SEQUENCE"/>
    <property type="match status" value="1"/>
</dbReference>
<gene>
    <name evidence="4" type="primary">20342529</name>
    <name evidence="3" type="ORF">GGTG_02071</name>
</gene>
<dbReference type="AlphaFoldDB" id="J3NLC3"/>
<keyword evidence="2" id="KW-0812">Transmembrane</keyword>
<feature type="transmembrane region" description="Helical" evidence="2">
    <location>
        <begin position="53"/>
        <end position="73"/>
    </location>
</feature>
<organism evidence="3">
    <name type="scientific">Gaeumannomyces tritici (strain R3-111a-1)</name>
    <name type="common">Wheat and barley take-all root rot fungus</name>
    <name type="synonym">Gaeumannomyces graminis var. tritici</name>
    <dbReference type="NCBI Taxonomy" id="644352"/>
    <lineage>
        <taxon>Eukaryota</taxon>
        <taxon>Fungi</taxon>
        <taxon>Dikarya</taxon>
        <taxon>Ascomycota</taxon>
        <taxon>Pezizomycotina</taxon>
        <taxon>Sordariomycetes</taxon>
        <taxon>Sordariomycetidae</taxon>
        <taxon>Magnaporthales</taxon>
        <taxon>Magnaporthaceae</taxon>
        <taxon>Gaeumannomyces</taxon>
    </lineage>
</organism>
<dbReference type="HOGENOM" id="CLU_073624_0_1_1"/>
<protein>
    <submittedName>
        <fullName evidence="3 4">Uncharacterized protein</fullName>
    </submittedName>
</protein>
<reference evidence="5" key="1">
    <citation type="submission" date="2010-07" db="EMBL/GenBank/DDBJ databases">
        <title>The genome sequence of Gaeumannomyces graminis var. tritici strain R3-111a-1.</title>
        <authorList>
            <consortium name="The Broad Institute Genome Sequencing Platform"/>
            <person name="Ma L.-J."/>
            <person name="Dead R."/>
            <person name="Young S."/>
            <person name="Zeng Q."/>
            <person name="Koehrsen M."/>
            <person name="Alvarado L."/>
            <person name="Berlin A."/>
            <person name="Chapman S.B."/>
            <person name="Chen Z."/>
            <person name="Freedman E."/>
            <person name="Gellesch M."/>
            <person name="Goldberg J."/>
            <person name="Griggs A."/>
            <person name="Gujja S."/>
            <person name="Heilman E.R."/>
            <person name="Heiman D."/>
            <person name="Hepburn T."/>
            <person name="Howarth C."/>
            <person name="Jen D."/>
            <person name="Larson L."/>
            <person name="Mehta T."/>
            <person name="Neiman D."/>
            <person name="Pearson M."/>
            <person name="Roberts A."/>
            <person name="Saif S."/>
            <person name="Shea T."/>
            <person name="Shenoy N."/>
            <person name="Sisk P."/>
            <person name="Stolte C."/>
            <person name="Sykes S."/>
            <person name="Walk T."/>
            <person name="White J."/>
            <person name="Yandava C."/>
            <person name="Haas B."/>
            <person name="Nusbaum C."/>
            <person name="Birren B."/>
        </authorList>
    </citation>
    <scope>NUCLEOTIDE SEQUENCE [LARGE SCALE GENOMIC DNA]</scope>
    <source>
        <strain evidence="5">R3-111a-1</strain>
    </source>
</reference>
<dbReference type="GeneID" id="20342529"/>
<feature type="compositionally biased region" description="Pro residues" evidence="1">
    <location>
        <begin position="91"/>
        <end position="101"/>
    </location>
</feature>
<dbReference type="PANTHER" id="PTHR36854:SF1">
    <property type="entry name" value="TRANSMEMBRANE PROTEIN"/>
    <property type="match status" value="1"/>
</dbReference>
<proteinExistence type="predicted"/>
<dbReference type="eggNOG" id="ENOG502S5M9">
    <property type="taxonomic scope" value="Eukaryota"/>
</dbReference>
<feature type="transmembrane region" description="Helical" evidence="2">
    <location>
        <begin position="183"/>
        <end position="201"/>
    </location>
</feature>
<name>J3NLC3_GAET3</name>
<evidence type="ECO:0000256" key="2">
    <source>
        <dbReference type="SAM" id="Phobius"/>
    </source>
</evidence>